<gene>
    <name evidence="1" type="ORF">V6N11_032205</name>
</gene>
<organism evidence="1 2">
    <name type="scientific">Hibiscus sabdariffa</name>
    <name type="common">roselle</name>
    <dbReference type="NCBI Taxonomy" id="183260"/>
    <lineage>
        <taxon>Eukaryota</taxon>
        <taxon>Viridiplantae</taxon>
        <taxon>Streptophyta</taxon>
        <taxon>Embryophyta</taxon>
        <taxon>Tracheophyta</taxon>
        <taxon>Spermatophyta</taxon>
        <taxon>Magnoliopsida</taxon>
        <taxon>eudicotyledons</taxon>
        <taxon>Gunneridae</taxon>
        <taxon>Pentapetalae</taxon>
        <taxon>rosids</taxon>
        <taxon>malvids</taxon>
        <taxon>Malvales</taxon>
        <taxon>Malvaceae</taxon>
        <taxon>Malvoideae</taxon>
        <taxon>Hibiscus</taxon>
    </lineage>
</organism>
<sequence>MLDGGTDCVTVQSIANLTKQQDLGDSVTIQLVNDHRMSPSPRPNQVKAVKNIDVEGGSSLTNSSPSAKLTMESCTLRNIKTSSQLADHNSLLIK</sequence>
<name>A0ABR2SZX9_9ROSI</name>
<keyword evidence="2" id="KW-1185">Reference proteome</keyword>
<evidence type="ECO:0000313" key="2">
    <source>
        <dbReference type="Proteomes" id="UP001396334"/>
    </source>
</evidence>
<comment type="caution">
    <text evidence="1">The sequence shown here is derived from an EMBL/GenBank/DDBJ whole genome shotgun (WGS) entry which is preliminary data.</text>
</comment>
<evidence type="ECO:0000313" key="1">
    <source>
        <dbReference type="EMBL" id="KAK9030793.1"/>
    </source>
</evidence>
<reference evidence="1 2" key="1">
    <citation type="journal article" date="2024" name="G3 (Bethesda)">
        <title>Genome assembly of Hibiscus sabdariffa L. provides insights into metabolisms of medicinal natural products.</title>
        <authorList>
            <person name="Kim T."/>
        </authorList>
    </citation>
    <scope>NUCLEOTIDE SEQUENCE [LARGE SCALE GENOMIC DNA]</scope>
    <source>
        <strain evidence="1">TK-2024</strain>
        <tissue evidence="1">Old leaves</tissue>
    </source>
</reference>
<dbReference type="Proteomes" id="UP001396334">
    <property type="component" value="Unassembled WGS sequence"/>
</dbReference>
<proteinExistence type="predicted"/>
<accession>A0ABR2SZX9</accession>
<protein>
    <submittedName>
        <fullName evidence="1">Uncharacterized protein</fullName>
    </submittedName>
</protein>
<dbReference type="EMBL" id="JBBPBN010000010">
    <property type="protein sequence ID" value="KAK9030793.1"/>
    <property type="molecule type" value="Genomic_DNA"/>
</dbReference>